<dbReference type="Gene3D" id="1.10.8.590">
    <property type="match status" value="1"/>
</dbReference>
<dbReference type="NCBIfam" id="TIGR00050">
    <property type="entry name" value="rRNA_methyl_1"/>
    <property type="match status" value="1"/>
</dbReference>
<gene>
    <name evidence="7" type="ordered locus">Mhar_0589</name>
</gene>
<evidence type="ECO:0000313" key="7">
    <source>
        <dbReference type="EMBL" id="AET63967.1"/>
    </source>
</evidence>
<dbReference type="PIRSF" id="PIRSF004808">
    <property type="entry name" value="LasT"/>
    <property type="match status" value="1"/>
</dbReference>
<dbReference type="RefSeq" id="WP_014586152.1">
    <property type="nucleotide sequence ID" value="NC_017527.1"/>
</dbReference>
<dbReference type="KEGG" id="mhi:Mhar_0589"/>
<dbReference type="SUPFAM" id="SSF75217">
    <property type="entry name" value="alpha/beta knot"/>
    <property type="match status" value="1"/>
</dbReference>
<evidence type="ECO:0000256" key="2">
    <source>
        <dbReference type="ARBA" id="ARBA00022603"/>
    </source>
</evidence>
<dbReference type="GO" id="GO:0002128">
    <property type="term" value="P:tRNA nucleoside ribose methylation"/>
    <property type="evidence" value="ECO:0007669"/>
    <property type="project" value="TreeGrafter"/>
</dbReference>
<keyword evidence="4" id="KW-0949">S-adenosyl-L-methionine</keyword>
<keyword evidence="8" id="KW-1185">Reference proteome</keyword>
<evidence type="ECO:0000256" key="3">
    <source>
        <dbReference type="ARBA" id="ARBA00022679"/>
    </source>
</evidence>
<dbReference type="Proteomes" id="UP000005877">
    <property type="component" value="Chromosome"/>
</dbReference>
<dbReference type="InterPro" id="IPR004384">
    <property type="entry name" value="RNA_MeTrfase_TrmJ/LasT"/>
</dbReference>
<dbReference type="GO" id="GO:0008173">
    <property type="term" value="F:RNA methyltransferase activity"/>
    <property type="evidence" value="ECO:0007669"/>
    <property type="project" value="InterPro"/>
</dbReference>
<sequence length="267" mass="29081">MRIRVVLVEPLYEGNVGSVARAMKNFGFSDLVLVRPCEIEDFGLAMASHAREVIEGARVVDGLGEAISAANLVVGTTGVRGRTTDRHLRVPSLSPKELAERLQGGRGEVALLLGREDDGLSCEELAACDVVVSIPTSPEYPIMNLSHAAAVLLYELSRVEGGEVELARPENLARLLDHFRAALVESEYHQHKLEKTMLMLKRIFGRARLTDREVQTLRGVVRNLRWGAVHRGGGSEEWCFGAGTEVREDGQDEGEGAAGSDRSGVQE</sequence>
<dbReference type="PANTHER" id="PTHR42786:SF2">
    <property type="entry name" value="TRNA (CYTIDINE_URIDINE-2'-O-)-METHYLTRANSFERASE TRMJ"/>
    <property type="match status" value="1"/>
</dbReference>
<dbReference type="EMBL" id="CP003117">
    <property type="protein sequence ID" value="AET63967.1"/>
    <property type="molecule type" value="Genomic_DNA"/>
</dbReference>
<name>G7WNJ1_METH6</name>
<dbReference type="InterPro" id="IPR029026">
    <property type="entry name" value="tRNA_m1G_MTases_N"/>
</dbReference>
<dbReference type="InterPro" id="IPR001537">
    <property type="entry name" value="SpoU_MeTrfase"/>
</dbReference>
<dbReference type="InterPro" id="IPR029028">
    <property type="entry name" value="Alpha/beta_knot_MTases"/>
</dbReference>
<feature type="domain" description="tRNA/rRNA methyltransferase SpoU type" evidence="6">
    <location>
        <begin position="3"/>
        <end position="154"/>
    </location>
</feature>
<evidence type="ECO:0000259" key="6">
    <source>
        <dbReference type="Pfam" id="PF00588"/>
    </source>
</evidence>
<dbReference type="Gene3D" id="3.40.1280.10">
    <property type="match status" value="1"/>
</dbReference>
<dbReference type="PATRIC" id="fig|1110509.7.peg.647"/>
<dbReference type="GO" id="GO:0005829">
    <property type="term" value="C:cytosol"/>
    <property type="evidence" value="ECO:0007669"/>
    <property type="project" value="TreeGrafter"/>
</dbReference>
<dbReference type="OrthoDB" id="372184at2157"/>
<dbReference type="CDD" id="cd18093">
    <property type="entry name" value="SpoU-like_TrmJ"/>
    <property type="match status" value="1"/>
</dbReference>
<reference evidence="7 8" key="1">
    <citation type="journal article" date="2012" name="PLoS ONE">
        <title>The genome characteristics and predicted function of methyl-group oxidation pathway in the obligate aceticlastic methanogens, Methanosaeta spp.</title>
        <authorList>
            <person name="Zhu J."/>
            <person name="Zheng H."/>
            <person name="Ai G."/>
            <person name="Zhang G."/>
            <person name="Liu D."/>
            <person name="Liu X."/>
            <person name="Dong X."/>
        </authorList>
    </citation>
    <scope>NUCLEOTIDE SEQUENCE [LARGE SCALE GENOMIC DNA]</scope>
    <source>
        <strain evidence="7 8">6Ac</strain>
    </source>
</reference>
<evidence type="ECO:0000256" key="1">
    <source>
        <dbReference type="ARBA" id="ARBA00007228"/>
    </source>
</evidence>
<dbReference type="HOGENOM" id="CLU_056931_3_0_2"/>
<dbReference type="Pfam" id="PF00588">
    <property type="entry name" value="SpoU_methylase"/>
    <property type="match status" value="1"/>
</dbReference>
<dbReference type="AlphaFoldDB" id="G7WNJ1"/>
<dbReference type="GO" id="GO:0003723">
    <property type="term" value="F:RNA binding"/>
    <property type="evidence" value="ECO:0007669"/>
    <property type="project" value="InterPro"/>
</dbReference>
<dbReference type="GeneID" id="12509758"/>
<keyword evidence="3 7" id="KW-0808">Transferase</keyword>
<comment type="similarity">
    <text evidence="1">Belongs to the class IV-like SAM-binding methyltransferase superfamily. RNA methyltransferase TrmH family.</text>
</comment>
<proteinExistence type="inferred from homology"/>
<evidence type="ECO:0000256" key="4">
    <source>
        <dbReference type="ARBA" id="ARBA00022691"/>
    </source>
</evidence>
<organism evidence="7 8">
    <name type="scientific">Methanothrix harundinacea (strain 6Ac)</name>
    <name type="common">Methanosaeta harundinacea</name>
    <dbReference type="NCBI Taxonomy" id="1110509"/>
    <lineage>
        <taxon>Archaea</taxon>
        <taxon>Methanobacteriati</taxon>
        <taxon>Methanobacteriota</taxon>
        <taxon>Stenosarchaea group</taxon>
        <taxon>Methanomicrobia</taxon>
        <taxon>Methanotrichales</taxon>
        <taxon>Methanotrichaceae</taxon>
        <taxon>Methanothrix</taxon>
    </lineage>
</organism>
<evidence type="ECO:0000256" key="5">
    <source>
        <dbReference type="SAM" id="MobiDB-lite"/>
    </source>
</evidence>
<dbReference type="PANTHER" id="PTHR42786">
    <property type="entry name" value="TRNA/RRNA METHYLTRANSFERASE"/>
    <property type="match status" value="1"/>
</dbReference>
<protein>
    <submittedName>
        <fullName evidence="7">RNA methyltransferase, TrmH family, group 1</fullName>
    </submittedName>
</protein>
<evidence type="ECO:0000313" key="8">
    <source>
        <dbReference type="Proteomes" id="UP000005877"/>
    </source>
</evidence>
<keyword evidence="2 7" id="KW-0489">Methyltransferase</keyword>
<dbReference type="STRING" id="1110509.Mhar_0589"/>
<feature type="region of interest" description="Disordered" evidence="5">
    <location>
        <begin position="244"/>
        <end position="267"/>
    </location>
</feature>
<accession>G7WNJ1</accession>